<dbReference type="Proteomes" id="UP000027180">
    <property type="component" value="Chromosome"/>
</dbReference>
<dbReference type="EMBL" id="CP006986">
    <property type="protein sequence ID" value="AIC28531.1"/>
    <property type="molecule type" value="Genomic_DNA"/>
</dbReference>
<sequence>MSREKFNKPDCEEDPAADRRRRGVLAKRPGASLADFGEGVLWLPGRKPGEISVNN</sequence>
<evidence type="ECO:0000313" key="2">
    <source>
        <dbReference type="EMBL" id="AIC28531.1"/>
    </source>
</evidence>
<organism evidence="2 3">
    <name type="scientific">Rhizobium etli bv. mimosae str. IE4771</name>
    <dbReference type="NCBI Taxonomy" id="1432050"/>
    <lineage>
        <taxon>Bacteria</taxon>
        <taxon>Pseudomonadati</taxon>
        <taxon>Pseudomonadota</taxon>
        <taxon>Alphaproteobacteria</taxon>
        <taxon>Hyphomicrobiales</taxon>
        <taxon>Rhizobiaceae</taxon>
        <taxon>Rhizobium/Agrobacterium group</taxon>
        <taxon>Rhizobium</taxon>
    </lineage>
</organism>
<dbReference type="KEGG" id="rei:IE4771_CH03451"/>
<name>A0A060IA54_RHIET</name>
<accession>A0A060IA54</accession>
<feature type="region of interest" description="Disordered" evidence="1">
    <location>
        <begin position="1"/>
        <end position="24"/>
    </location>
</feature>
<feature type="compositionally biased region" description="Basic and acidic residues" evidence="1">
    <location>
        <begin position="1"/>
        <end position="10"/>
    </location>
</feature>
<gene>
    <name evidence="2" type="ORF">IE4771_CH03451</name>
</gene>
<proteinExistence type="predicted"/>
<evidence type="ECO:0000256" key="1">
    <source>
        <dbReference type="SAM" id="MobiDB-lite"/>
    </source>
</evidence>
<reference evidence="2 3" key="1">
    <citation type="submission" date="2013-12" db="EMBL/GenBank/DDBJ databases">
        <title>Complete genome sequence of Rhizobium etli bv. mimosae IE4771.</title>
        <authorList>
            <person name="Bustos P."/>
            <person name="Santamaria R.I."/>
            <person name="Lozano L."/>
            <person name="Ormeno-Orrillo E."/>
            <person name="Rogel M.A."/>
            <person name="Romero D."/>
            <person name="Cevallos M.A."/>
            <person name="Martinez-Romero E."/>
            <person name="Gonzalez V."/>
        </authorList>
    </citation>
    <scope>NUCLEOTIDE SEQUENCE [LARGE SCALE GENOMIC DNA]</scope>
    <source>
        <strain evidence="2 3">IE4771</strain>
    </source>
</reference>
<dbReference type="HOGENOM" id="CLU_3029211_0_0_5"/>
<evidence type="ECO:0000313" key="3">
    <source>
        <dbReference type="Proteomes" id="UP000027180"/>
    </source>
</evidence>
<protein>
    <submittedName>
        <fullName evidence="2">Uncharacterized protein</fullName>
    </submittedName>
</protein>
<dbReference type="AlphaFoldDB" id="A0A060IA54"/>